<proteinExistence type="predicted"/>
<evidence type="ECO:0000313" key="2">
    <source>
        <dbReference type="Proteomes" id="UP000389128"/>
    </source>
</evidence>
<dbReference type="Proteomes" id="UP000389128">
    <property type="component" value="Unassembled WGS sequence"/>
</dbReference>
<gene>
    <name evidence="1" type="ORF">ETQ85_22405</name>
</gene>
<organism evidence="1 2">
    <name type="scientific">Zoogloea oleivorans</name>
    <dbReference type="NCBI Taxonomy" id="1552750"/>
    <lineage>
        <taxon>Bacteria</taxon>
        <taxon>Pseudomonadati</taxon>
        <taxon>Pseudomonadota</taxon>
        <taxon>Betaproteobacteria</taxon>
        <taxon>Rhodocyclales</taxon>
        <taxon>Zoogloeaceae</taxon>
        <taxon>Zoogloea</taxon>
    </lineage>
</organism>
<accession>A0A6C2CG69</accession>
<keyword evidence="2" id="KW-1185">Reference proteome</keyword>
<evidence type="ECO:0000313" key="1">
    <source>
        <dbReference type="EMBL" id="TYC52646.1"/>
    </source>
</evidence>
<dbReference type="OrthoDB" id="8927965at2"/>
<sequence>MTQNLTSLDLAEELPQLDAALDTIDRILKAFVSLDADQMRRLSKLGDKTESFCRQTAAILDQNRQALPPGFDLDELKRDFAAFDLLRPRLNRIEALAAKCADTQIALGSDILSASYDGYALLKVFGKADNVAPLRDSLRSGIRRKTITPGKASAT</sequence>
<dbReference type="AlphaFoldDB" id="A0A6C2CG69"/>
<dbReference type="RefSeq" id="WP_148581284.1">
    <property type="nucleotide sequence ID" value="NZ_SDKK01000031.1"/>
</dbReference>
<protein>
    <submittedName>
        <fullName evidence="1">Uncharacterized protein</fullName>
    </submittedName>
</protein>
<dbReference type="EMBL" id="SDKK01000031">
    <property type="protein sequence ID" value="TYC52646.1"/>
    <property type="molecule type" value="Genomic_DNA"/>
</dbReference>
<reference evidence="1 2" key="1">
    <citation type="submission" date="2019-01" db="EMBL/GenBank/DDBJ databases">
        <title>Zoogloea oleivorans genome sequencing and assembly.</title>
        <authorList>
            <person name="Tancsics A."/>
            <person name="Farkas M."/>
            <person name="Kriszt B."/>
            <person name="Maroti G."/>
            <person name="Horvath B."/>
        </authorList>
    </citation>
    <scope>NUCLEOTIDE SEQUENCE [LARGE SCALE GENOMIC DNA]</scope>
    <source>
        <strain evidence="1 2">Buc</strain>
    </source>
</reference>
<name>A0A6C2CG69_9RHOO</name>
<comment type="caution">
    <text evidence="1">The sequence shown here is derived from an EMBL/GenBank/DDBJ whole genome shotgun (WGS) entry which is preliminary data.</text>
</comment>